<dbReference type="AlphaFoldDB" id="X6NZK3"/>
<dbReference type="Proteomes" id="UP000023152">
    <property type="component" value="Unassembled WGS sequence"/>
</dbReference>
<dbReference type="InterPro" id="IPR002110">
    <property type="entry name" value="Ankyrin_rpt"/>
</dbReference>
<dbReference type="SUPFAM" id="SSF48403">
    <property type="entry name" value="Ankyrin repeat"/>
    <property type="match status" value="1"/>
</dbReference>
<accession>X6NZK3</accession>
<feature type="region of interest" description="Disordered" evidence="1">
    <location>
        <begin position="96"/>
        <end position="124"/>
    </location>
</feature>
<feature type="non-terminal residue" evidence="2">
    <location>
        <position position="1"/>
    </location>
</feature>
<dbReference type="OrthoDB" id="539213at2759"/>
<evidence type="ECO:0000313" key="2">
    <source>
        <dbReference type="EMBL" id="ETO31745.1"/>
    </source>
</evidence>
<reference evidence="2 3" key="1">
    <citation type="journal article" date="2013" name="Curr. Biol.">
        <title>The Genome of the Foraminiferan Reticulomyxa filosa.</title>
        <authorList>
            <person name="Glockner G."/>
            <person name="Hulsmann N."/>
            <person name="Schleicher M."/>
            <person name="Noegel A.A."/>
            <person name="Eichinger L."/>
            <person name="Gallinger C."/>
            <person name="Pawlowski J."/>
            <person name="Sierra R."/>
            <person name="Euteneuer U."/>
            <person name="Pillet L."/>
            <person name="Moustafa A."/>
            <person name="Platzer M."/>
            <person name="Groth M."/>
            <person name="Szafranski K."/>
            <person name="Schliwa M."/>
        </authorList>
    </citation>
    <scope>NUCLEOTIDE SEQUENCE [LARGE SCALE GENOMIC DNA]</scope>
</reference>
<dbReference type="Pfam" id="PF12796">
    <property type="entry name" value="Ank_2"/>
    <property type="match status" value="1"/>
</dbReference>
<keyword evidence="3" id="KW-1185">Reference proteome</keyword>
<dbReference type="Gene3D" id="1.25.40.20">
    <property type="entry name" value="Ankyrin repeat-containing domain"/>
    <property type="match status" value="1"/>
</dbReference>
<evidence type="ECO:0000256" key="1">
    <source>
        <dbReference type="SAM" id="MobiDB-lite"/>
    </source>
</evidence>
<gene>
    <name evidence="2" type="ORF">RFI_05374</name>
</gene>
<feature type="compositionally biased region" description="Basic and acidic residues" evidence="1">
    <location>
        <begin position="102"/>
        <end position="118"/>
    </location>
</feature>
<proteinExistence type="predicted"/>
<dbReference type="InterPro" id="IPR036770">
    <property type="entry name" value="Ankyrin_rpt-contain_sf"/>
</dbReference>
<protein>
    <submittedName>
        <fullName evidence="2">Uncharacterized protein</fullName>
    </submittedName>
</protein>
<dbReference type="EMBL" id="ASPP01004734">
    <property type="protein sequence ID" value="ETO31745.1"/>
    <property type="molecule type" value="Genomic_DNA"/>
</dbReference>
<evidence type="ECO:0000313" key="3">
    <source>
        <dbReference type="Proteomes" id="UP000023152"/>
    </source>
</evidence>
<name>X6NZK3_RETFI</name>
<comment type="caution">
    <text evidence="2">The sequence shown here is derived from an EMBL/GenBank/DDBJ whole genome shotgun (WGS) entry which is preliminary data.</text>
</comment>
<organism evidence="2 3">
    <name type="scientific">Reticulomyxa filosa</name>
    <dbReference type="NCBI Taxonomy" id="46433"/>
    <lineage>
        <taxon>Eukaryota</taxon>
        <taxon>Sar</taxon>
        <taxon>Rhizaria</taxon>
        <taxon>Retaria</taxon>
        <taxon>Foraminifera</taxon>
        <taxon>Monothalamids</taxon>
        <taxon>Reticulomyxidae</taxon>
        <taxon>Reticulomyxa</taxon>
    </lineage>
</organism>
<sequence length="656" mass="75970">RSNAKHTRSSSSTEVIKPTKTKYTLLETKLWKALKEQLVQIFDWQNIYRAPTQWYWFQYNFLNNPMWLDVPGKKKKKKITNVITTTYTHIRIQEKVEEEEKENEKNTKSKEKDKKTEGDDNNSGLMLDELHTIAKAEMNHGSNMLEQVMKVLIEENDKSEQCWQKITEYQYKNPVYRGKQQIRQDAIPEGLQCDVESTELQQVSLMSKSYNYDAKYEYDYNNYVSQLCIRAHSLNEPFQEAVQTLFKDQLEKKLVKFTAGPVKTVQRVREKAFNYYRDSQFPTTAQVVDMVRCTLTFSSIEDYWKGVETLSKTDDLETDNANASIAPKLALMRCLNQFAEMKKGKHYREVSKTKLPIPAAYGDMKWNVIISVEQKDKEAIGIVGEIVLVLKPMFEYQKRSTELVQVLKLKEKIDKSLQINLPFEKRLRIAGTNPSLLAPLLIKEPHHFTEDCIRAKDAFGKTLLTRFLQNKDTPADLIGKYIACIPKPLMNEVWKAKIDAGRTPLMLILQYHNADIIKTVLECIPNYLRDELFKEKNNDGWTSLMLAARYQTYESIKAMIPFIPKDPLLWQNTSSKGLHVLHCICQNENEDAHKSLKDLLEVIPEHIRTKLVNTANKDGKKPIHYASLKASQKNGTGAVLAEMFPNEKEKESKTAE</sequence>